<accession>A0A5B8MUG5</accession>
<dbReference type="InterPro" id="IPR013897">
    <property type="entry name" value="Duc1"/>
</dbReference>
<keyword evidence="3" id="KW-1185">Reference proteome</keyword>
<evidence type="ECO:0000313" key="2">
    <source>
        <dbReference type="EMBL" id="QDZ23305.1"/>
    </source>
</evidence>
<reference evidence="2 3" key="1">
    <citation type="submission" date="2018-07" db="EMBL/GenBank/DDBJ databases">
        <title>The complete nuclear genome of the prasinophyte Chloropicon primus (CCMP1205).</title>
        <authorList>
            <person name="Pombert J.-F."/>
            <person name="Otis C."/>
            <person name="Turmel M."/>
            <person name="Lemieux C."/>
        </authorList>
    </citation>
    <scope>NUCLEOTIDE SEQUENCE [LARGE SCALE GENOMIC DNA]</scope>
    <source>
        <strain evidence="2 3">CCMP1205</strain>
    </source>
</reference>
<gene>
    <name evidence="2" type="ORF">A3770_10p58230</name>
</gene>
<proteinExistence type="predicted"/>
<evidence type="ECO:0000313" key="3">
    <source>
        <dbReference type="Proteomes" id="UP000316726"/>
    </source>
</evidence>
<dbReference type="AlphaFoldDB" id="A0A5B8MUG5"/>
<protein>
    <recommendedName>
        <fullName evidence="1">Domain of unknown function at the cortex 1 domain-containing protein</fullName>
    </recommendedName>
</protein>
<organism evidence="2 3">
    <name type="scientific">Chloropicon primus</name>
    <dbReference type="NCBI Taxonomy" id="1764295"/>
    <lineage>
        <taxon>Eukaryota</taxon>
        <taxon>Viridiplantae</taxon>
        <taxon>Chlorophyta</taxon>
        <taxon>Chloropicophyceae</taxon>
        <taxon>Chloropicales</taxon>
        <taxon>Chloropicaceae</taxon>
        <taxon>Chloropicon</taxon>
    </lineage>
</organism>
<name>A0A5B8MUG5_9CHLO</name>
<feature type="domain" description="Domain of unknown function at the cortex 1" evidence="1">
    <location>
        <begin position="58"/>
        <end position="287"/>
    </location>
</feature>
<dbReference type="OrthoDB" id="42898at2759"/>
<sequence>MAPFDGSVASCGYLEAREGSRVSECESHALMPEASEASEGSWFAVTQSRSPQATGGRRYVSLCREVPVRAEGLFEGTTFLYVNGASEDELRGEEDVLETLSKRKSSFTLKGRFKRRVKFSDLLIGHEFNDGVLNPPNWQRKLILGFLNRFFPHLDVKLGRTASALAPVVLECKRLKVSGASGGGELNKCDVVEDTALLGDYFAEKPRSPAERLRYFRRAENLEGHWFEPGLEYTFEFYQNNLSFVDYKLRFGLLSIGIGKIVKGNPVQFLIKDAQTKDYLCYFQFWSERLLRFRQSASVKQHAAAETTEPDKPV</sequence>
<evidence type="ECO:0000259" key="1">
    <source>
        <dbReference type="Pfam" id="PF08588"/>
    </source>
</evidence>
<dbReference type="PANTHER" id="PTHR34826:SF2">
    <property type="entry name" value="UPF0590 PROTEIN C409.17C"/>
    <property type="match status" value="1"/>
</dbReference>
<dbReference type="STRING" id="1764295.A0A5B8MUG5"/>
<dbReference type="Pfam" id="PF08588">
    <property type="entry name" value="Duc1"/>
    <property type="match status" value="1"/>
</dbReference>
<dbReference type="Proteomes" id="UP000316726">
    <property type="component" value="Chromosome 10"/>
</dbReference>
<dbReference type="EMBL" id="CP031043">
    <property type="protein sequence ID" value="QDZ23305.1"/>
    <property type="molecule type" value="Genomic_DNA"/>
</dbReference>
<dbReference type="PANTHER" id="PTHR34826">
    <property type="entry name" value="UPF0590 PROTEIN C409.17C"/>
    <property type="match status" value="1"/>
</dbReference>